<dbReference type="InterPro" id="IPR008254">
    <property type="entry name" value="Flavodoxin/NO_synth"/>
</dbReference>
<keyword evidence="2" id="KW-0004">4Fe-4S</keyword>
<dbReference type="PANTHER" id="PTHR43687:SF6">
    <property type="entry name" value="L-ASPARTATE SEMIALDEHYDE SULFURTRANSFERASE IRON-SULFUR SUBUNIT"/>
    <property type="match status" value="1"/>
</dbReference>
<evidence type="ECO:0000256" key="7">
    <source>
        <dbReference type="ARBA" id="ARBA00023014"/>
    </source>
</evidence>
<evidence type="ECO:0000256" key="4">
    <source>
        <dbReference type="ARBA" id="ARBA00022737"/>
    </source>
</evidence>
<feature type="domain" description="4Fe-4S ferredoxin-type" evidence="9">
    <location>
        <begin position="186"/>
        <end position="215"/>
    </location>
</feature>
<dbReference type="GO" id="GO:0010181">
    <property type="term" value="F:FMN binding"/>
    <property type="evidence" value="ECO:0007669"/>
    <property type="project" value="InterPro"/>
</dbReference>
<protein>
    <submittedName>
        <fullName evidence="10">4Fe-4S dicluster domain-containing protein</fullName>
    </submittedName>
</protein>
<dbReference type="PANTHER" id="PTHR43687">
    <property type="entry name" value="ADENYLYLSULFATE REDUCTASE, BETA SUBUNIT"/>
    <property type="match status" value="1"/>
</dbReference>
<comment type="caution">
    <text evidence="10">The sequence shown here is derived from an EMBL/GenBank/DDBJ whole genome shotgun (WGS) entry which is preliminary data.</text>
</comment>
<keyword evidence="6" id="KW-0408">Iron</keyword>
<dbReference type="PROSITE" id="PS51379">
    <property type="entry name" value="4FE4S_FER_2"/>
    <property type="match status" value="2"/>
</dbReference>
<name>A0A6N6N198_9BACT</name>
<dbReference type="InterPro" id="IPR050572">
    <property type="entry name" value="Fe-S_Ferredoxin"/>
</dbReference>
<evidence type="ECO:0000256" key="5">
    <source>
        <dbReference type="ARBA" id="ARBA00022982"/>
    </source>
</evidence>
<feature type="domain" description="Flavodoxin-like" evidence="8">
    <location>
        <begin position="6"/>
        <end position="153"/>
    </location>
</feature>
<reference evidence="10 11" key="1">
    <citation type="journal article" date="2017" name="Int. J. Syst. Evol. Microbiol.">
        <title>Desulfovibrio senegalensis sp. nov., a mesophilic sulfate reducer isolated from marine sediment.</title>
        <authorList>
            <person name="Thioye A."/>
            <person name="Gam Z.B.A."/>
            <person name="Mbengue M."/>
            <person name="Cayol J.L."/>
            <person name="Joseph-Bartoli M."/>
            <person name="Toure-Kane C."/>
            <person name="Labat M."/>
        </authorList>
    </citation>
    <scope>NUCLEOTIDE SEQUENCE [LARGE SCALE GENOMIC DNA]</scope>
    <source>
        <strain evidence="10 11">DSM 101509</strain>
    </source>
</reference>
<keyword evidence="1" id="KW-0813">Transport</keyword>
<dbReference type="InterPro" id="IPR029039">
    <property type="entry name" value="Flavoprotein-like_sf"/>
</dbReference>
<evidence type="ECO:0000313" key="10">
    <source>
        <dbReference type="EMBL" id="KAB1441381.1"/>
    </source>
</evidence>
<dbReference type="EMBL" id="WAIE01000004">
    <property type="protein sequence ID" value="KAB1441381.1"/>
    <property type="molecule type" value="Genomic_DNA"/>
</dbReference>
<dbReference type="InterPro" id="IPR047964">
    <property type="entry name" value="EFR1-like"/>
</dbReference>
<dbReference type="AlphaFoldDB" id="A0A6N6N198"/>
<evidence type="ECO:0000256" key="3">
    <source>
        <dbReference type="ARBA" id="ARBA00022723"/>
    </source>
</evidence>
<dbReference type="PROSITE" id="PS50902">
    <property type="entry name" value="FLAVODOXIN_LIKE"/>
    <property type="match status" value="1"/>
</dbReference>
<dbReference type="GO" id="GO:0046872">
    <property type="term" value="F:metal ion binding"/>
    <property type="evidence" value="ECO:0007669"/>
    <property type="project" value="UniProtKB-KW"/>
</dbReference>
<dbReference type="PROSITE" id="PS00198">
    <property type="entry name" value="4FE4S_FER_1"/>
    <property type="match status" value="1"/>
</dbReference>
<keyword evidence="3" id="KW-0479">Metal-binding</keyword>
<evidence type="ECO:0000256" key="1">
    <source>
        <dbReference type="ARBA" id="ARBA00022448"/>
    </source>
</evidence>
<dbReference type="OrthoDB" id="9798098at2"/>
<accession>A0A6N6N198</accession>
<evidence type="ECO:0000259" key="8">
    <source>
        <dbReference type="PROSITE" id="PS50902"/>
    </source>
</evidence>
<organism evidence="10 11">
    <name type="scientific">Pseudodesulfovibrio senegalensis</name>
    <dbReference type="NCBI Taxonomy" id="1721087"/>
    <lineage>
        <taxon>Bacteria</taxon>
        <taxon>Pseudomonadati</taxon>
        <taxon>Thermodesulfobacteriota</taxon>
        <taxon>Desulfovibrionia</taxon>
        <taxon>Desulfovibrionales</taxon>
        <taxon>Desulfovibrionaceae</taxon>
    </lineage>
</organism>
<evidence type="ECO:0000256" key="6">
    <source>
        <dbReference type="ARBA" id="ARBA00023004"/>
    </source>
</evidence>
<feature type="domain" description="4Fe-4S ferredoxin-type" evidence="9">
    <location>
        <begin position="217"/>
        <end position="243"/>
    </location>
</feature>
<dbReference type="SUPFAM" id="SSF52218">
    <property type="entry name" value="Flavoproteins"/>
    <property type="match status" value="1"/>
</dbReference>
<dbReference type="SUPFAM" id="SSF54862">
    <property type="entry name" value="4Fe-4S ferredoxins"/>
    <property type="match status" value="1"/>
</dbReference>
<proteinExistence type="predicted"/>
<keyword evidence="11" id="KW-1185">Reference proteome</keyword>
<dbReference type="Proteomes" id="UP000438699">
    <property type="component" value="Unassembled WGS sequence"/>
</dbReference>
<dbReference type="InterPro" id="IPR017900">
    <property type="entry name" value="4Fe4S_Fe_S_CS"/>
</dbReference>
<evidence type="ECO:0000259" key="9">
    <source>
        <dbReference type="PROSITE" id="PS51379"/>
    </source>
</evidence>
<dbReference type="NCBIfam" id="NF038196">
    <property type="entry name" value="ferrodoxin_EFR1"/>
    <property type="match status" value="1"/>
</dbReference>
<gene>
    <name evidence="10" type="ORF">F8A88_10565</name>
</gene>
<dbReference type="Gene3D" id="3.40.50.360">
    <property type="match status" value="1"/>
</dbReference>
<evidence type="ECO:0000256" key="2">
    <source>
        <dbReference type="ARBA" id="ARBA00022485"/>
    </source>
</evidence>
<keyword evidence="7" id="KW-0411">Iron-sulfur</keyword>
<keyword evidence="4" id="KW-0677">Repeat</keyword>
<dbReference type="RefSeq" id="WP_151151124.1">
    <property type="nucleotide sequence ID" value="NZ_WAIE01000004.1"/>
</dbReference>
<keyword evidence="5" id="KW-0249">Electron transport</keyword>
<dbReference type="InterPro" id="IPR017896">
    <property type="entry name" value="4Fe4S_Fe-S-bd"/>
</dbReference>
<sequence>MDITTAKLVCFSPTGTTRAVLEGFARGFAPETTELVDITRPDVRARPLRLADGEMLVIGVPVYMGRVPALLGDWLAALEGNGAPAVCVAVYGNREYEDALLELKDIVSDRGCVPVAGAAYIGEHSFSNEETASLGRPDTSDMAHAEAFGAKVREKLQGIASLDEVGELKVPGVHPYGGRTELWDVDFIAVDRELCTQCGLCAEVCPVEAIDAQDGTIIDEKKCITCCACIKSCPEGARSIKPGPVKDAQGRINSLFTVRKEPELFL</sequence>
<dbReference type="Pfam" id="PF00037">
    <property type="entry name" value="Fer4"/>
    <property type="match status" value="2"/>
</dbReference>
<evidence type="ECO:0000313" key="11">
    <source>
        <dbReference type="Proteomes" id="UP000438699"/>
    </source>
</evidence>
<dbReference type="Gene3D" id="3.30.70.20">
    <property type="match status" value="2"/>
</dbReference>
<dbReference type="GO" id="GO:0051539">
    <property type="term" value="F:4 iron, 4 sulfur cluster binding"/>
    <property type="evidence" value="ECO:0007669"/>
    <property type="project" value="UniProtKB-KW"/>
</dbReference>